<protein>
    <submittedName>
        <fullName evidence="1">Uncharacterized protein</fullName>
    </submittedName>
</protein>
<sequence length="242" mass="28421">MWVKLIFVIVLIGYCSCKNRTYEEVHLELTSPLPTADEKGKVMIQHSVDTFHLYGKNEMRLGKTPHYFLSADNVLDFLQPDTKNRKWKWYFYLEGQNTGLVKEASSTEAKRVSRKEIEQGIGIAQFQDTFILDEVQLIRSQIDGKRHRETYVYKNKVDESYADTVFVDFDQHTPSRLFSFGATAEKERGRRIIGITYKYASLFSEEIKVQIPERTIKVRLLENPVDDDKEVLEYFELLRKLM</sequence>
<evidence type="ECO:0000313" key="2">
    <source>
        <dbReference type="Proteomes" id="UP000007435"/>
    </source>
</evidence>
<dbReference type="STRING" id="649349.Lbys_1532"/>
<proteinExistence type="predicted"/>
<organism evidence="1 2">
    <name type="scientific">Leadbetterella byssophila (strain DSM 17132 / JCM 16389 / KACC 11308 / NBRC 106382 / 4M15)</name>
    <dbReference type="NCBI Taxonomy" id="649349"/>
    <lineage>
        <taxon>Bacteria</taxon>
        <taxon>Pseudomonadati</taxon>
        <taxon>Bacteroidota</taxon>
        <taxon>Cytophagia</taxon>
        <taxon>Cytophagales</taxon>
        <taxon>Leadbetterellaceae</taxon>
        <taxon>Leadbetterella</taxon>
    </lineage>
</organism>
<dbReference type="HOGENOM" id="CLU_1146068_0_0_10"/>
<dbReference type="RefSeq" id="WP_013408292.1">
    <property type="nucleotide sequence ID" value="NC_014655.1"/>
</dbReference>
<keyword evidence="2" id="KW-1185">Reference proteome</keyword>
<reference evidence="1 2" key="2">
    <citation type="journal article" date="2011" name="Stand. Genomic Sci.">
        <title>Complete genome sequence of Leadbetterella byssophila type strain (4M15).</title>
        <authorList>
            <person name="Abt B."/>
            <person name="Teshima H."/>
            <person name="Lucas S."/>
            <person name="Lapidus A."/>
            <person name="Del Rio T.G."/>
            <person name="Nolan M."/>
            <person name="Tice H."/>
            <person name="Cheng J.F."/>
            <person name="Pitluck S."/>
            <person name="Liolios K."/>
            <person name="Pagani I."/>
            <person name="Ivanova N."/>
            <person name="Mavromatis K."/>
            <person name="Pati A."/>
            <person name="Tapia R."/>
            <person name="Han C."/>
            <person name="Goodwin L."/>
            <person name="Chen A."/>
            <person name="Palaniappan K."/>
            <person name="Land M."/>
            <person name="Hauser L."/>
            <person name="Chang Y.J."/>
            <person name="Jeffries C.D."/>
            <person name="Rohde M."/>
            <person name="Goker M."/>
            <person name="Tindall B.J."/>
            <person name="Detter J.C."/>
            <person name="Woyke T."/>
            <person name="Bristow J."/>
            <person name="Eisen J.A."/>
            <person name="Markowitz V."/>
            <person name="Hugenholtz P."/>
            <person name="Klenk H.P."/>
            <person name="Kyrpides N.C."/>
        </authorList>
    </citation>
    <scope>NUCLEOTIDE SEQUENCE [LARGE SCALE GENOMIC DNA]</scope>
    <source>
        <strain evidence="2">DSM 17132 / JCM 16389 / KACC 11308 / NBRC 106382 / 4M15</strain>
    </source>
</reference>
<evidence type="ECO:0000313" key="1">
    <source>
        <dbReference type="EMBL" id="ADQ17243.1"/>
    </source>
</evidence>
<dbReference type="EMBL" id="CP002305">
    <property type="protein sequence ID" value="ADQ17243.1"/>
    <property type="molecule type" value="Genomic_DNA"/>
</dbReference>
<accession>E4RXK8</accession>
<dbReference type="Proteomes" id="UP000007435">
    <property type="component" value="Chromosome"/>
</dbReference>
<gene>
    <name evidence="1" type="ordered locus">Lbys_1532</name>
</gene>
<dbReference type="KEGG" id="lby:Lbys_1532"/>
<reference key="1">
    <citation type="submission" date="2010-11" db="EMBL/GenBank/DDBJ databases">
        <title>The complete genome of Leadbetterella byssophila DSM 17132.</title>
        <authorList>
            <consortium name="US DOE Joint Genome Institute (JGI-PGF)"/>
            <person name="Lucas S."/>
            <person name="Copeland A."/>
            <person name="Lapidus A."/>
            <person name="Glavina del Rio T."/>
            <person name="Dalin E."/>
            <person name="Tice H."/>
            <person name="Bruce D."/>
            <person name="Goodwin L."/>
            <person name="Pitluck S."/>
            <person name="Kyrpides N."/>
            <person name="Mavromatis K."/>
            <person name="Ivanova N."/>
            <person name="Teshima H."/>
            <person name="Brettin T."/>
            <person name="Detter J.C."/>
            <person name="Han C."/>
            <person name="Tapia R."/>
            <person name="Land M."/>
            <person name="Hauser L."/>
            <person name="Markowitz V."/>
            <person name="Cheng J.-F."/>
            <person name="Hugenholtz P."/>
            <person name="Woyke T."/>
            <person name="Wu D."/>
            <person name="Tindall B."/>
            <person name="Pomrenke H.G."/>
            <person name="Brambilla E."/>
            <person name="Klenk H.-P."/>
            <person name="Eisen J.A."/>
        </authorList>
    </citation>
    <scope>NUCLEOTIDE SEQUENCE [LARGE SCALE GENOMIC DNA]</scope>
    <source>
        <strain>DSM 17132</strain>
    </source>
</reference>
<dbReference type="AlphaFoldDB" id="E4RXK8"/>
<name>E4RXK8_LEAB4</name>